<protein>
    <recommendedName>
        <fullName evidence="3">ubiquitinyl hydrolase 1</fullName>
        <ecNumber evidence="3">3.4.19.12</ecNumber>
    </recommendedName>
</protein>
<dbReference type="PANTHER" id="PTHR13367:SF28">
    <property type="entry name" value="UBIQUITIN THIOESTERASE ZRANB1"/>
    <property type="match status" value="1"/>
</dbReference>
<evidence type="ECO:0000256" key="2">
    <source>
        <dbReference type="ARBA" id="ARBA00005865"/>
    </source>
</evidence>
<dbReference type="InterPro" id="IPR051346">
    <property type="entry name" value="OTU_Deubiquitinase"/>
</dbReference>
<dbReference type="Proteomes" id="UP000466442">
    <property type="component" value="Unassembled WGS sequence"/>
</dbReference>
<dbReference type="GO" id="GO:0004843">
    <property type="term" value="F:cysteine-type deubiquitinase activity"/>
    <property type="evidence" value="ECO:0007669"/>
    <property type="project" value="UniProtKB-EC"/>
</dbReference>
<dbReference type="PROSITE" id="PS01358">
    <property type="entry name" value="ZF_RANBP2_1"/>
    <property type="match status" value="2"/>
</dbReference>
<name>A0A6A4JMS4_APOLU</name>
<dbReference type="InterPro" id="IPR001876">
    <property type="entry name" value="Znf_RanBP2"/>
</dbReference>
<dbReference type="InterPro" id="IPR036443">
    <property type="entry name" value="Znf_RanBP2_sf"/>
</dbReference>
<comment type="catalytic activity">
    <reaction evidence="1">
        <text>Thiol-dependent hydrolysis of ester, thioester, amide, peptide and isopeptide bonds formed by the C-terminal Gly of ubiquitin (a 76-residue protein attached to proteins as an intracellular targeting signal).</text>
        <dbReference type="EC" id="3.4.19.12"/>
    </reaction>
</comment>
<organism evidence="13 14">
    <name type="scientific">Apolygus lucorum</name>
    <name type="common">Small green plant bug</name>
    <name type="synonym">Lygocoris lucorum</name>
    <dbReference type="NCBI Taxonomy" id="248454"/>
    <lineage>
        <taxon>Eukaryota</taxon>
        <taxon>Metazoa</taxon>
        <taxon>Ecdysozoa</taxon>
        <taxon>Arthropoda</taxon>
        <taxon>Hexapoda</taxon>
        <taxon>Insecta</taxon>
        <taxon>Pterygota</taxon>
        <taxon>Neoptera</taxon>
        <taxon>Paraneoptera</taxon>
        <taxon>Hemiptera</taxon>
        <taxon>Heteroptera</taxon>
        <taxon>Panheteroptera</taxon>
        <taxon>Cimicomorpha</taxon>
        <taxon>Miridae</taxon>
        <taxon>Mirini</taxon>
        <taxon>Apolygus</taxon>
    </lineage>
</organism>
<evidence type="ECO:0000256" key="5">
    <source>
        <dbReference type="ARBA" id="ARBA00022687"/>
    </source>
</evidence>
<dbReference type="AlphaFoldDB" id="A0A6A4JMS4"/>
<evidence type="ECO:0000256" key="1">
    <source>
        <dbReference type="ARBA" id="ARBA00000707"/>
    </source>
</evidence>
<evidence type="ECO:0000313" key="13">
    <source>
        <dbReference type="EMBL" id="KAF6208943.1"/>
    </source>
</evidence>
<dbReference type="GO" id="GO:0030177">
    <property type="term" value="P:positive regulation of Wnt signaling pathway"/>
    <property type="evidence" value="ECO:0007669"/>
    <property type="project" value="TreeGrafter"/>
</dbReference>
<evidence type="ECO:0000256" key="3">
    <source>
        <dbReference type="ARBA" id="ARBA00012759"/>
    </source>
</evidence>
<dbReference type="Gene3D" id="4.10.1060.10">
    <property type="entry name" value="Zinc finger, RanBP2-type"/>
    <property type="match status" value="2"/>
</dbReference>
<keyword evidence="8" id="KW-0863">Zinc-finger</keyword>
<dbReference type="Pfam" id="PF18418">
    <property type="entry name" value="AnkUBD"/>
    <property type="match status" value="1"/>
</dbReference>
<dbReference type="GO" id="GO:0005634">
    <property type="term" value="C:nucleus"/>
    <property type="evidence" value="ECO:0007669"/>
    <property type="project" value="TreeGrafter"/>
</dbReference>
<dbReference type="PROSITE" id="PS50802">
    <property type="entry name" value="OTU"/>
    <property type="match status" value="1"/>
</dbReference>
<dbReference type="GO" id="GO:0071947">
    <property type="term" value="P:protein deubiquitination involved in ubiquitin-dependent protein catabolic process"/>
    <property type="evidence" value="ECO:0007669"/>
    <property type="project" value="TreeGrafter"/>
</dbReference>
<dbReference type="InterPro" id="IPR041294">
    <property type="entry name" value="AnkUBD"/>
</dbReference>
<dbReference type="InterPro" id="IPR049768">
    <property type="entry name" value="ZRANB1_OTU"/>
</dbReference>
<evidence type="ECO:0000256" key="9">
    <source>
        <dbReference type="ARBA" id="ARBA00022786"/>
    </source>
</evidence>
<proteinExistence type="inferred from homology"/>
<gene>
    <name evidence="13" type="ORF">GE061_014685</name>
</gene>
<dbReference type="GO" id="GO:0005737">
    <property type="term" value="C:cytoplasm"/>
    <property type="evidence" value="ECO:0007669"/>
    <property type="project" value="TreeGrafter"/>
</dbReference>
<dbReference type="EMBL" id="WIXP02000006">
    <property type="protein sequence ID" value="KAF6208943.1"/>
    <property type="molecule type" value="Genomic_DNA"/>
</dbReference>
<dbReference type="GO" id="GO:0008270">
    <property type="term" value="F:zinc ion binding"/>
    <property type="evidence" value="ECO:0007669"/>
    <property type="project" value="UniProtKB-KW"/>
</dbReference>
<evidence type="ECO:0000256" key="6">
    <source>
        <dbReference type="ARBA" id="ARBA00022723"/>
    </source>
</evidence>
<keyword evidence="14" id="KW-1185">Reference proteome</keyword>
<dbReference type="PROSITE" id="PS50199">
    <property type="entry name" value="ZF_RANBP2_2"/>
    <property type="match status" value="2"/>
</dbReference>
<comment type="similarity">
    <text evidence="2">Belongs to the peptidase C64 family.</text>
</comment>
<evidence type="ECO:0000256" key="4">
    <source>
        <dbReference type="ARBA" id="ARBA00022670"/>
    </source>
</evidence>
<dbReference type="CDD" id="cd22767">
    <property type="entry name" value="OTU_ZRANB1"/>
    <property type="match status" value="1"/>
</dbReference>
<sequence>MNPEGKWSCEYCTYENFPTALKCTMCRGAKPLRSSEDIYRLKADESSKGAASEPRRWMCGACNQVNTNEDKCSSCFSRPPSDIASQIAAANLAEQLQRTRISDCSAASTKGVPLAGKWSCSVCTYENWPKSKKCIMCGASAAVAPTIRLSPSRSNSSAVTPTRQPSPEVLDHTLNEECTLIKNPGNNYEYDRRRREVDWGWLNACKGVVDGDPAPVAAYLSAGGSPTRTLSPAEVQILSRDSAFDVGHTLVHLAIRFQREDMVAMLVSSIDGGSSSGLKRVPSYIAPELASSIRRHATTIFNTKHSRPVPFPFVTEFTTFVLPSDIEDLPAAVQEQLFDELLDKDVQQQLEMEPAVINWSVEITVQLGSRLHALWNRSQGDCLLDSLMQATWGVFDRDSLLRRALADSLSHGAHVLYPRWLESEAVQARQLEFTLSEAQWAEDWAALVKRATQPGASLQQLHVFALAHVLRRPIIVYGVKFVKSFRGEDLGYAGFEGVYLPLLWEPSFCTVSPLALGYTRGHFSALVPIESSTPLLAHPSGVKSKTIALDDNVSSVCYLPLVDKDRKLLPIHFLTKQEMGTEERLLRKWLDVSVTDGGLLVALQRAPRPPLLVAQMLEEWLNHYRSLAQMSRTPYSNVIPPHEFSSDGETDDE</sequence>
<dbReference type="InterPro" id="IPR003323">
    <property type="entry name" value="OTU_dom"/>
</dbReference>
<dbReference type="GO" id="GO:0016055">
    <property type="term" value="P:Wnt signaling pathway"/>
    <property type="evidence" value="ECO:0007669"/>
    <property type="project" value="UniProtKB-KW"/>
</dbReference>
<dbReference type="PANTHER" id="PTHR13367">
    <property type="entry name" value="UBIQUITIN THIOESTERASE"/>
    <property type="match status" value="1"/>
</dbReference>
<evidence type="ECO:0000256" key="7">
    <source>
        <dbReference type="ARBA" id="ARBA00022737"/>
    </source>
</evidence>
<keyword evidence="4" id="KW-0645">Protease</keyword>
<keyword evidence="7" id="KW-0677">Repeat</keyword>
<dbReference type="Gene3D" id="1.25.40.560">
    <property type="match status" value="1"/>
</dbReference>
<evidence type="ECO:0000256" key="11">
    <source>
        <dbReference type="ARBA" id="ARBA00022807"/>
    </source>
</evidence>
<keyword evidence="12" id="KW-0862">Zinc</keyword>
<dbReference type="OrthoDB" id="6275030at2759"/>
<keyword evidence="5" id="KW-0879">Wnt signaling pathway</keyword>
<accession>A0A6A4JMS4</accession>
<dbReference type="GO" id="GO:1990168">
    <property type="term" value="P:protein K33-linked deubiquitination"/>
    <property type="evidence" value="ECO:0007669"/>
    <property type="project" value="TreeGrafter"/>
</dbReference>
<dbReference type="SUPFAM" id="SSF90209">
    <property type="entry name" value="Ran binding protein zinc finger-like"/>
    <property type="match status" value="2"/>
</dbReference>
<dbReference type="Pfam" id="PF02338">
    <property type="entry name" value="OTU"/>
    <property type="match status" value="1"/>
</dbReference>
<dbReference type="GO" id="GO:0016477">
    <property type="term" value="P:cell migration"/>
    <property type="evidence" value="ECO:0007669"/>
    <property type="project" value="TreeGrafter"/>
</dbReference>
<dbReference type="Pfam" id="PF00641">
    <property type="entry name" value="Zn_ribbon_RanBP"/>
    <property type="match status" value="2"/>
</dbReference>
<dbReference type="SMART" id="SM00547">
    <property type="entry name" value="ZnF_RBZ"/>
    <property type="match status" value="2"/>
</dbReference>
<reference evidence="13" key="1">
    <citation type="journal article" date="2021" name="Mol. Ecol. Resour.">
        <title>Apolygus lucorum genome provides insights into omnivorousness and mesophyll feeding.</title>
        <authorList>
            <person name="Liu Y."/>
            <person name="Liu H."/>
            <person name="Wang H."/>
            <person name="Huang T."/>
            <person name="Liu B."/>
            <person name="Yang B."/>
            <person name="Yin L."/>
            <person name="Li B."/>
            <person name="Zhang Y."/>
            <person name="Zhang S."/>
            <person name="Jiang F."/>
            <person name="Zhang X."/>
            <person name="Ren Y."/>
            <person name="Wang B."/>
            <person name="Wang S."/>
            <person name="Lu Y."/>
            <person name="Wu K."/>
            <person name="Fan W."/>
            <person name="Wang G."/>
        </authorList>
    </citation>
    <scope>NUCLEOTIDE SEQUENCE</scope>
    <source>
        <strain evidence="13">12Hb</strain>
    </source>
</reference>
<keyword evidence="11" id="KW-0788">Thiol protease</keyword>
<keyword evidence="10" id="KW-0378">Hydrolase</keyword>
<dbReference type="GO" id="GO:0007010">
    <property type="term" value="P:cytoskeleton organization"/>
    <property type="evidence" value="ECO:0007669"/>
    <property type="project" value="TreeGrafter"/>
</dbReference>
<evidence type="ECO:0000256" key="10">
    <source>
        <dbReference type="ARBA" id="ARBA00022801"/>
    </source>
</evidence>
<comment type="caution">
    <text evidence="13">The sequence shown here is derived from an EMBL/GenBank/DDBJ whole genome shotgun (WGS) entry which is preliminary data.</text>
</comment>
<keyword evidence="6" id="KW-0479">Metal-binding</keyword>
<dbReference type="GO" id="GO:0070530">
    <property type="term" value="F:K63-linked polyubiquitin modification-dependent protein binding"/>
    <property type="evidence" value="ECO:0007669"/>
    <property type="project" value="TreeGrafter"/>
</dbReference>
<evidence type="ECO:0000256" key="8">
    <source>
        <dbReference type="ARBA" id="ARBA00022771"/>
    </source>
</evidence>
<dbReference type="GO" id="GO:0035523">
    <property type="term" value="P:protein K29-linked deubiquitination"/>
    <property type="evidence" value="ECO:0007669"/>
    <property type="project" value="TreeGrafter"/>
</dbReference>
<evidence type="ECO:0000256" key="12">
    <source>
        <dbReference type="ARBA" id="ARBA00022833"/>
    </source>
</evidence>
<dbReference type="EC" id="3.4.19.12" evidence="3"/>
<evidence type="ECO:0000313" key="14">
    <source>
        <dbReference type="Proteomes" id="UP000466442"/>
    </source>
</evidence>
<keyword evidence="9" id="KW-0833">Ubl conjugation pathway</keyword>